<dbReference type="Proteomes" id="UP000595221">
    <property type="component" value="Chromosome"/>
</dbReference>
<dbReference type="RefSeq" id="WP_131800685.1">
    <property type="nucleotide sequence ID" value="NZ_CP066078.1"/>
</dbReference>
<reference evidence="1 2" key="1">
    <citation type="submission" date="2020-12" db="EMBL/GenBank/DDBJ databases">
        <title>FDA dAtabase for Regulatory Grade micrObial Sequences (FDA-ARGOS): Supporting development and validation of Infectious Disease Dx tests.</title>
        <authorList>
            <person name="Sproer C."/>
            <person name="Gronow S."/>
            <person name="Severitt S."/>
            <person name="Schroder I."/>
            <person name="Tallon L."/>
            <person name="Sadzewicz L."/>
            <person name="Zhao X."/>
            <person name="Boylan J."/>
            <person name="Ott S."/>
            <person name="Bowen H."/>
            <person name="Vavikolanu K."/>
            <person name="Mehta A."/>
            <person name="Aluvathingal J."/>
            <person name="Nadendla S."/>
            <person name="Lowell S."/>
            <person name="Myers T."/>
            <person name="Yan Y."/>
            <person name="Sichtig H."/>
        </authorList>
    </citation>
    <scope>NUCLEOTIDE SEQUENCE [LARGE SCALE GENOMIC DNA]</scope>
    <source>
        <strain evidence="1 2">FDAARGOS_1001</strain>
    </source>
</reference>
<accession>A0A7T4MSD3</accession>
<gene>
    <name evidence="1" type="ORF">I6H58_06600</name>
</gene>
<dbReference type="AlphaFoldDB" id="A0A7T4MSD3"/>
<evidence type="ECO:0000313" key="2">
    <source>
        <dbReference type="Proteomes" id="UP000595221"/>
    </source>
</evidence>
<protein>
    <submittedName>
        <fullName evidence="1">Uncharacterized protein</fullName>
    </submittedName>
</protein>
<proteinExistence type="predicted"/>
<sequence length="129" mass="13668">MSARPEDRPPFFTERLEAVFFCDFSEALSVFAPLFAPPAEAAADAFLDADRPVVPRLPVFAPVFPFAPSELEVFAGALVEVAEGSAAEEPPSLVAAADDVSRETAGSFTLDRADGAAFDLPAAVRRRPA</sequence>
<dbReference type="EMBL" id="CP066078">
    <property type="protein sequence ID" value="QQC58659.1"/>
    <property type="molecule type" value="Genomic_DNA"/>
</dbReference>
<name>A0A7T4MSD3_9MICC</name>
<evidence type="ECO:0000313" key="1">
    <source>
        <dbReference type="EMBL" id="QQC58659.1"/>
    </source>
</evidence>
<organism evidence="1 2">
    <name type="scientific">Rothia kristinae</name>
    <dbReference type="NCBI Taxonomy" id="37923"/>
    <lineage>
        <taxon>Bacteria</taxon>
        <taxon>Bacillati</taxon>
        <taxon>Actinomycetota</taxon>
        <taxon>Actinomycetes</taxon>
        <taxon>Micrococcales</taxon>
        <taxon>Micrococcaceae</taxon>
        <taxon>Rothia</taxon>
    </lineage>
</organism>